<comment type="caution">
    <text evidence="3">The sequence shown here is derived from an EMBL/GenBank/DDBJ whole genome shotgun (WGS) entry which is preliminary data.</text>
</comment>
<keyword evidence="1" id="KW-0732">Signal</keyword>
<protein>
    <submittedName>
        <fullName evidence="3">M60 family metallopeptidase</fullName>
    </submittedName>
</protein>
<dbReference type="InterPro" id="IPR042279">
    <property type="entry name" value="Pep_M60_3"/>
</dbReference>
<keyword evidence="4" id="KW-1185">Reference proteome</keyword>
<evidence type="ECO:0000313" key="4">
    <source>
        <dbReference type="Proteomes" id="UP001597545"/>
    </source>
</evidence>
<feature type="domain" description="Peptidase M60" evidence="2">
    <location>
        <begin position="103"/>
        <end position="412"/>
    </location>
</feature>
<dbReference type="SMART" id="SM01276">
    <property type="entry name" value="M60-like"/>
    <property type="match status" value="1"/>
</dbReference>
<dbReference type="PROSITE" id="PS51257">
    <property type="entry name" value="PROKAR_LIPOPROTEIN"/>
    <property type="match status" value="1"/>
</dbReference>
<evidence type="ECO:0000256" key="1">
    <source>
        <dbReference type="SAM" id="SignalP"/>
    </source>
</evidence>
<dbReference type="Pfam" id="PF13402">
    <property type="entry name" value="Peptidase_M60"/>
    <property type="match status" value="1"/>
</dbReference>
<reference evidence="4" key="1">
    <citation type="journal article" date="2019" name="Int. J. Syst. Evol. Microbiol.">
        <title>The Global Catalogue of Microorganisms (GCM) 10K type strain sequencing project: providing services to taxonomists for standard genome sequencing and annotation.</title>
        <authorList>
            <consortium name="The Broad Institute Genomics Platform"/>
            <consortium name="The Broad Institute Genome Sequencing Center for Infectious Disease"/>
            <person name="Wu L."/>
            <person name="Ma J."/>
        </authorList>
    </citation>
    <scope>NUCLEOTIDE SEQUENCE [LARGE SCALE GENOMIC DNA]</scope>
    <source>
        <strain evidence="4">KCTC 42662</strain>
    </source>
</reference>
<feature type="signal peptide" evidence="1">
    <location>
        <begin position="1"/>
        <end position="23"/>
    </location>
</feature>
<evidence type="ECO:0000313" key="3">
    <source>
        <dbReference type="EMBL" id="MFD2547316.1"/>
    </source>
</evidence>
<organism evidence="3 4">
    <name type="scientific">Sphingobacterium suaedae</name>
    <dbReference type="NCBI Taxonomy" id="1686402"/>
    <lineage>
        <taxon>Bacteria</taxon>
        <taxon>Pseudomonadati</taxon>
        <taxon>Bacteroidota</taxon>
        <taxon>Sphingobacteriia</taxon>
        <taxon>Sphingobacteriales</taxon>
        <taxon>Sphingobacteriaceae</taxon>
        <taxon>Sphingobacterium</taxon>
    </lineage>
</organism>
<dbReference type="Proteomes" id="UP001597545">
    <property type="component" value="Unassembled WGS sequence"/>
</dbReference>
<proteinExistence type="predicted"/>
<accession>A0ABW5KEA5</accession>
<gene>
    <name evidence="3" type="ORF">ACFSR5_06600</name>
</gene>
<dbReference type="RefSeq" id="WP_380901952.1">
    <property type="nucleotide sequence ID" value="NZ_JBHUEG010000007.1"/>
</dbReference>
<dbReference type="Gene3D" id="3.40.390.80">
    <property type="entry name" value="Peptidase M60, enhancin-like domain 2"/>
    <property type="match status" value="1"/>
</dbReference>
<dbReference type="PROSITE" id="PS51723">
    <property type="entry name" value="PEPTIDASE_M60"/>
    <property type="match status" value="1"/>
</dbReference>
<evidence type="ECO:0000259" key="2">
    <source>
        <dbReference type="PROSITE" id="PS51723"/>
    </source>
</evidence>
<feature type="chain" id="PRO_5047344936" evidence="1">
    <location>
        <begin position="24"/>
        <end position="534"/>
    </location>
</feature>
<dbReference type="Gene3D" id="1.10.390.30">
    <property type="entry name" value="Peptidase M60, enhancin-like domain 3"/>
    <property type="match status" value="1"/>
</dbReference>
<dbReference type="InterPro" id="IPR031161">
    <property type="entry name" value="Peptidase_M60_dom"/>
</dbReference>
<name>A0ABW5KEA5_9SPHI</name>
<dbReference type="Gene3D" id="2.60.120.1250">
    <property type="entry name" value="Peptidase M60, enhancin-like domain 1"/>
    <property type="match status" value="1"/>
</dbReference>
<sequence>MKKILITLSTAFLISSSCMSQSAQDLHQAYLDLSVFQDGLASSLRKGVNKKQIAQIQNKDIRVLAENLLAGKKVDHYKLASYSALLSPKTLGRALSIGDGYSKYENVTGIYLPVGKHILIADGIKEDKDIKLVIPNWMRKAPNPDDPTKDPKGWGIEKKEFKLRNGVNIIELEDFGSLAYVSYFSDNPQEERPIQIHFLSGQVNGYFDNQKHTDEDWNSFLDHAVYPIMDAKGKHIQTAYPVEELKKYAYGRGKELISNYDSLVYRQHRLMGLIKYDKVPHNKILARVNYNYYMFRDGDGVAYMGDKQGYAMKMVLDPNSVIKGDPCWGFSHEVGHVHQTSPMLSWGGLGEVSNNIYSLYVMRSFGNQSRILTQDNFKKAKEAIIDKRISYLQDPDVFNRLVPFWQLQLYFEGEGKNPDFYPDLFETLRNQNTNNSPSRQKIREKWGREPMVVERNPAVHQLNFIKTACEVAKTDLTEFFDKYGFFYVGEMQYDDYGKYEYKMSQQMVDECKNAIKSMNLEKPKLDISTLTDKI</sequence>
<dbReference type="EMBL" id="JBHULR010000003">
    <property type="protein sequence ID" value="MFD2547316.1"/>
    <property type="molecule type" value="Genomic_DNA"/>
</dbReference>